<dbReference type="PANTHER" id="PTHR39179">
    <property type="entry name" value="SPORE COAT PROTEIN I"/>
    <property type="match status" value="1"/>
</dbReference>
<keyword evidence="2" id="KW-0946">Virion</keyword>
<accession>A0ABZ2Y524</accession>
<dbReference type="NCBIfam" id="TIGR02906">
    <property type="entry name" value="spore_CotS"/>
    <property type="match status" value="1"/>
</dbReference>
<organism evidence="2 3">
    <name type="scientific">Defluviitalea saccharophila</name>
    <dbReference type="NCBI Taxonomy" id="879970"/>
    <lineage>
        <taxon>Bacteria</taxon>
        <taxon>Bacillati</taxon>
        <taxon>Bacillota</taxon>
        <taxon>Clostridia</taxon>
        <taxon>Lachnospirales</taxon>
        <taxon>Defluviitaleaceae</taxon>
        <taxon>Defluviitalea</taxon>
    </lineage>
</organism>
<feature type="domain" description="Aminoglycoside phosphotransferase" evidence="1">
    <location>
        <begin position="81"/>
        <end position="244"/>
    </location>
</feature>
<sequence>MKGLNPEIVRGFGYKLKAYTPFRNSFICETNQGIKVIQAMDGDIPQLLFQHSAKEHLYQNGFKWVDRFYISERNAPYYIHEGTIYVMTDWVDGRECDFDSLEDIIKAVSTLADMHKVSKGMIPVEGSRIKYDERSLPLVIKKRTNELSTMKKRINKQSRMSDFDLVFLKHYRYYEELCMRSLEWLEKSDYNAIHQKVKKEKWFYHNDYTYHNLIMVPSGDLYVTHFEECRYGLPIYDLVSVLKKIMKKHNWDIHIASKLLSLYMEKVNISEEKNILISLLILPDDFLKVCNRYYNTRRAWASQSLLRKLNLIIEQKENVAQFIDYIESL</sequence>
<evidence type="ECO:0000259" key="1">
    <source>
        <dbReference type="Pfam" id="PF01636"/>
    </source>
</evidence>
<reference evidence="2 3" key="1">
    <citation type="submission" date="2023-03" db="EMBL/GenBank/DDBJ databases">
        <title>Novel Species.</title>
        <authorList>
            <person name="Ma S."/>
        </authorList>
    </citation>
    <scope>NUCLEOTIDE SEQUENCE [LARGE SCALE GENOMIC DNA]</scope>
    <source>
        <strain evidence="2 3">LIND6LT2</strain>
    </source>
</reference>
<dbReference type="InterPro" id="IPR011009">
    <property type="entry name" value="Kinase-like_dom_sf"/>
</dbReference>
<dbReference type="RefSeq" id="WP_341876095.1">
    <property type="nucleotide sequence ID" value="NZ_CP121687.1"/>
</dbReference>
<keyword evidence="2" id="KW-0167">Capsid protein</keyword>
<proteinExistence type="predicted"/>
<dbReference type="Gene3D" id="3.30.200.20">
    <property type="entry name" value="Phosphorylase Kinase, domain 1"/>
    <property type="match status" value="1"/>
</dbReference>
<dbReference type="EMBL" id="CP121687">
    <property type="protein sequence ID" value="WZL69092.1"/>
    <property type="molecule type" value="Genomic_DNA"/>
</dbReference>
<dbReference type="InterPro" id="IPR047175">
    <property type="entry name" value="CotS-like"/>
</dbReference>
<dbReference type="SUPFAM" id="SSF56112">
    <property type="entry name" value="Protein kinase-like (PK-like)"/>
    <property type="match status" value="1"/>
</dbReference>
<dbReference type="Pfam" id="PF01636">
    <property type="entry name" value="APH"/>
    <property type="match status" value="1"/>
</dbReference>
<dbReference type="Proteomes" id="UP001486565">
    <property type="component" value="Chromosome"/>
</dbReference>
<evidence type="ECO:0000313" key="3">
    <source>
        <dbReference type="Proteomes" id="UP001486565"/>
    </source>
</evidence>
<name>A0ABZ2Y524_9FIRM</name>
<dbReference type="InterPro" id="IPR002575">
    <property type="entry name" value="Aminoglycoside_PTrfase"/>
</dbReference>
<keyword evidence="3" id="KW-1185">Reference proteome</keyword>
<dbReference type="PANTHER" id="PTHR39179:SF1">
    <property type="entry name" value="SPORE COAT PROTEIN I"/>
    <property type="match status" value="1"/>
</dbReference>
<gene>
    <name evidence="2" type="ORF">QBE51_09790</name>
</gene>
<dbReference type="Gene3D" id="3.90.1200.10">
    <property type="match status" value="1"/>
</dbReference>
<dbReference type="InterPro" id="IPR014255">
    <property type="entry name" value="Spore_coat_CotS"/>
</dbReference>
<evidence type="ECO:0000313" key="2">
    <source>
        <dbReference type="EMBL" id="WZL69092.1"/>
    </source>
</evidence>
<protein>
    <submittedName>
        <fullName evidence="2">CotS family spore coat protein</fullName>
    </submittedName>
</protein>